<dbReference type="EMBL" id="KF900504">
    <property type="protein sequence ID" value="AIE97296.1"/>
    <property type="molecule type" value="Genomic_DNA"/>
</dbReference>
<proteinExistence type="predicted"/>
<protein>
    <submittedName>
        <fullName evidence="2">Uncharacterized protein</fullName>
    </submittedName>
</protein>
<dbReference type="AlphaFoldDB" id="A0A075G5V0"/>
<keyword evidence="1" id="KW-0812">Transmembrane</keyword>
<evidence type="ECO:0000256" key="1">
    <source>
        <dbReference type="SAM" id="Phobius"/>
    </source>
</evidence>
<sequence>MGIPDRPFWVAVQLPEEGYIVVHDKLERGWLPGAKVILAYSDSAGLTINNGERIVISNLDVETLAIEAYSVWGLKGSQDPPATTDGFLNLEVISGDPTEGPLHMFPFMVVGALGCVVVFLLVSKKRN</sequence>
<evidence type="ECO:0000313" key="2">
    <source>
        <dbReference type="EMBL" id="AIE97296.1"/>
    </source>
</evidence>
<organism evidence="2">
    <name type="scientific">uncultured marine thaumarchaeote AD1000_96_F07</name>
    <dbReference type="NCBI Taxonomy" id="1455948"/>
    <lineage>
        <taxon>Archaea</taxon>
        <taxon>Nitrososphaerota</taxon>
        <taxon>environmental samples</taxon>
    </lineage>
</organism>
<name>A0A075G5V0_9ARCH</name>
<keyword evidence="1" id="KW-0472">Membrane</keyword>
<feature type="transmembrane region" description="Helical" evidence="1">
    <location>
        <begin position="104"/>
        <end position="122"/>
    </location>
</feature>
<reference evidence="2" key="1">
    <citation type="journal article" date="2014" name="Genome Biol. Evol.">
        <title>Pangenome evidence for extensive interdomain horizontal transfer affecting lineage core and shell genes in uncultured planktonic thaumarchaeota and euryarchaeota.</title>
        <authorList>
            <person name="Deschamps P."/>
            <person name="Zivanovic Y."/>
            <person name="Moreira D."/>
            <person name="Rodriguez-Valera F."/>
            <person name="Lopez-Garcia P."/>
        </authorList>
    </citation>
    <scope>NUCLEOTIDE SEQUENCE</scope>
</reference>
<keyword evidence="1" id="KW-1133">Transmembrane helix</keyword>
<accession>A0A075G5V0</accession>